<dbReference type="GO" id="GO:0061630">
    <property type="term" value="F:ubiquitin protein ligase activity"/>
    <property type="evidence" value="ECO:0007669"/>
    <property type="project" value="UniProtKB-EC"/>
</dbReference>
<name>A0AAW0BZ36_9AGAR</name>
<dbReference type="Gene3D" id="3.30.40.10">
    <property type="entry name" value="Zinc/RING finger domain, C3HC4 (zinc finger)"/>
    <property type="match status" value="1"/>
</dbReference>
<sequence length="178" mass="20809">MTEPAVRDPPVEPDEFQILNDMELTRLNQQMKDMEASLPLLSRHQSSKDTEKKERRLICTICSYPFSNPIVIHECQHAFCEHCLAKARLIQLGYIERDLSEIPEEHINQVEDFSRGKPKCPTCGARIVIPPMKCHLLHQMAEQYAEEELVVIPPPDCRYKWPQPHPLTIEYMKERSKF</sequence>
<evidence type="ECO:0000313" key="6">
    <source>
        <dbReference type="EMBL" id="KAK7032119.1"/>
    </source>
</evidence>
<evidence type="ECO:0000256" key="4">
    <source>
        <dbReference type="PROSITE-ProRule" id="PRU00175"/>
    </source>
</evidence>
<keyword evidence="6" id="KW-0012">Acyltransferase</keyword>
<keyword evidence="1" id="KW-0479">Metal-binding</keyword>
<evidence type="ECO:0000313" key="8">
    <source>
        <dbReference type="Proteomes" id="UP001383192"/>
    </source>
</evidence>
<reference evidence="6 8" key="1">
    <citation type="submission" date="2024-01" db="EMBL/GenBank/DDBJ databases">
        <title>A draft genome for a cacao thread blight-causing isolate of Paramarasmius palmivorus.</title>
        <authorList>
            <person name="Baruah I.K."/>
            <person name="Bukari Y."/>
            <person name="Amoako-Attah I."/>
            <person name="Meinhardt L.W."/>
            <person name="Bailey B.A."/>
            <person name="Cohen S.P."/>
        </authorList>
    </citation>
    <scope>NUCLEOTIDE SEQUENCE [LARGE SCALE GENOMIC DNA]</scope>
    <source>
        <strain evidence="6 8">GH-12</strain>
    </source>
</reference>
<dbReference type="Proteomes" id="UP001383192">
    <property type="component" value="Unassembled WGS sequence"/>
</dbReference>
<evidence type="ECO:0000256" key="3">
    <source>
        <dbReference type="ARBA" id="ARBA00022833"/>
    </source>
</evidence>
<dbReference type="GO" id="GO:0008270">
    <property type="term" value="F:zinc ion binding"/>
    <property type="evidence" value="ECO:0007669"/>
    <property type="project" value="UniProtKB-KW"/>
</dbReference>
<dbReference type="EMBL" id="JAYKXP010000068">
    <property type="protein sequence ID" value="KAK7032119.1"/>
    <property type="molecule type" value="Genomic_DNA"/>
</dbReference>
<dbReference type="SMART" id="SM00184">
    <property type="entry name" value="RING"/>
    <property type="match status" value="1"/>
</dbReference>
<evidence type="ECO:0000259" key="5">
    <source>
        <dbReference type="PROSITE" id="PS50089"/>
    </source>
</evidence>
<dbReference type="EMBL" id="JAYKXP010000061">
    <property type="protein sequence ID" value="KAK7033491.1"/>
    <property type="molecule type" value="Genomic_DNA"/>
</dbReference>
<dbReference type="PROSITE" id="PS50089">
    <property type="entry name" value="ZF_RING_2"/>
    <property type="match status" value="1"/>
</dbReference>
<accession>A0AAW0BZ36</accession>
<keyword evidence="8" id="KW-1185">Reference proteome</keyword>
<dbReference type="InterPro" id="IPR001841">
    <property type="entry name" value="Znf_RING"/>
</dbReference>
<feature type="domain" description="RING-type" evidence="5">
    <location>
        <begin position="59"/>
        <end position="123"/>
    </location>
</feature>
<evidence type="ECO:0000256" key="1">
    <source>
        <dbReference type="ARBA" id="ARBA00022723"/>
    </source>
</evidence>
<dbReference type="EC" id="2.3.2.27" evidence="6"/>
<comment type="caution">
    <text evidence="6">The sequence shown here is derived from an EMBL/GenBank/DDBJ whole genome shotgun (WGS) entry which is preliminary data.</text>
</comment>
<keyword evidence="3" id="KW-0862">Zinc</keyword>
<dbReference type="InterPro" id="IPR013083">
    <property type="entry name" value="Znf_RING/FYVE/PHD"/>
</dbReference>
<dbReference type="SUPFAM" id="SSF57850">
    <property type="entry name" value="RING/U-box"/>
    <property type="match status" value="1"/>
</dbReference>
<organism evidence="6 8">
    <name type="scientific">Paramarasmius palmivorus</name>
    <dbReference type="NCBI Taxonomy" id="297713"/>
    <lineage>
        <taxon>Eukaryota</taxon>
        <taxon>Fungi</taxon>
        <taxon>Dikarya</taxon>
        <taxon>Basidiomycota</taxon>
        <taxon>Agaricomycotina</taxon>
        <taxon>Agaricomycetes</taxon>
        <taxon>Agaricomycetidae</taxon>
        <taxon>Agaricales</taxon>
        <taxon>Marasmiineae</taxon>
        <taxon>Marasmiaceae</taxon>
        <taxon>Paramarasmius</taxon>
    </lineage>
</organism>
<dbReference type="InterPro" id="IPR017907">
    <property type="entry name" value="Znf_RING_CS"/>
</dbReference>
<protein>
    <submittedName>
        <fullName evidence="6">Tripartite motif containing 63</fullName>
        <ecNumber evidence="6">2.3.2.27</ecNumber>
    </submittedName>
</protein>
<keyword evidence="2 4" id="KW-0863">Zinc-finger</keyword>
<evidence type="ECO:0000313" key="7">
    <source>
        <dbReference type="EMBL" id="KAK7033491.1"/>
    </source>
</evidence>
<gene>
    <name evidence="6" type="primary">TRIM63_2</name>
    <name evidence="7" type="synonym">TRIM63_1</name>
    <name evidence="7" type="ORF">VNI00_012712</name>
    <name evidence="6" type="ORF">VNI00_013489</name>
</gene>
<keyword evidence="6" id="KW-0808">Transferase</keyword>
<dbReference type="PROSITE" id="PS00518">
    <property type="entry name" value="ZF_RING_1"/>
    <property type="match status" value="1"/>
</dbReference>
<evidence type="ECO:0000256" key="2">
    <source>
        <dbReference type="ARBA" id="ARBA00022771"/>
    </source>
</evidence>
<dbReference type="InterPro" id="IPR027370">
    <property type="entry name" value="Znf-RING_euk"/>
</dbReference>
<proteinExistence type="predicted"/>
<dbReference type="Pfam" id="PF13445">
    <property type="entry name" value="zf-RING_UBOX"/>
    <property type="match status" value="1"/>
</dbReference>
<dbReference type="AlphaFoldDB" id="A0AAW0BZ36"/>